<reference evidence="2" key="1">
    <citation type="submission" date="2023-07" db="EMBL/GenBank/DDBJ databases">
        <title>Sorghum-associated microbial communities from plants grown in Nebraska, USA.</title>
        <authorList>
            <person name="Schachtman D."/>
        </authorList>
    </citation>
    <scope>NUCLEOTIDE SEQUENCE</scope>
    <source>
        <strain evidence="2">BE261</strain>
    </source>
</reference>
<evidence type="ECO:0000313" key="1">
    <source>
        <dbReference type="EMBL" id="MDR7165069.1"/>
    </source>
</evidence>
<feature type="non-terminal residue" evidence="2">
    <location>
        <position position="1"/>
    </location>
</feature>
<dbReference type="Proteomes" id="UP001262032">
    <property type="component" value="Unassembled WGS sequence"/>
</dbReference>
<name>A0AAW8NC62_PSEOX</name>
<gene>
    <name evidence="1" type="ORF">J2X12_003114</name>
    <name evidence="2" type="ORF">J2X12_003239</name>
</gene>
<organism evidence="2 3">
    <name type="scientific">Pseudarthrobacter oxydans</name>
    <name type="common">Arthrobacter oxydans</name>
    <dbReference type="NCBI Taxonomy" id="1671"/>
    <lineage>
        <taxon>Bacteria</taxon>
        <taxon>Bacillati</taxon>
        <taxon>Actinomycetota</taxon>
        <taxon>Actinomycetes</taxon>
        <taxon>Micrococcales</taxon>
        <taxon>Micrococcaceae</taxon>
        <taxon>Pseudarthrobacter</taxon>
    </lineage>
</organism>
<evidence type="ECO:0000313" key="3">
    <source>
        <dbReference type="Proteomes" id="UP001262032"/>
    </source>
</evidence>
<proteinExistence type="predicted"/>
<sequence>GWLHYYNHHRPHTACGNQPPFSRLTNVSGQYS</sequence>
<evidence type="ECO:0000313" key="2">
    <source>
        <dbReference type="EMBL" id="MDR7165193.1"/>
    </source>
</evidence>
<dbReference type="AlphaFoldDB" id="A0AAW8NC62"/>
<dbReference type="EMBL" id="JAVDWN010000013">
    <property type="protein sequence ID" value="MDR7165193.1"/>
    <property type="molecule type" value="Genomic_DNA"/>
</dbReference>
<protein>
    <submittedName>
        <fullName evidence="2">Transposase InsO family protein</fullName>
    </submittedName>
</protein>
<comment type="caution">
    <text evidence="2">The sequence shown here is derived from an EMBL/GenBank/DDBJ whole genome shotgun (WGS) entry which is preliminary data.</text>
</comment>
<dbReference type="EMBL" id="JAVDWN010000012">
    <property type="protein sequence ID" value="MDR7165069.1"/>
    <property type="molecule type" value="Genomic_DNA"/>
</dbReference>
<accession>A0AAW8NC62</accession>